<dbReference type="EMBL" id="JBHRTS010000003">
    <property type="protein sequence ID" value="MFC3194013.1"/>
    <property type="molecule type" value="Genomic_DNA"/>
</dbReference>
<sequence>MKMSILALIICLLNPRVLVASDHTDEAQHLKTAYLKNNHFVAQLPDPNSGKASGIGKQLSSHFSSHSEPAVTGRVVLAEFQGLFRLKVASTDNLLYQQQPFRVNIDASVSDGVFHIYSPVEMDFWQMAKLFVDRPDTQRPTDDQWLLRGYVVTTVDAGQTVTTSATLSPMANEYQLLIYTNQTASDVQLIFR</sequence>
<evidence type="ECO:0000313" key="3">
    <source>
        <dbReference type="Proteomes" id="UP001595533"/>
    </source>
</evidence>
<feature type="signal peptide" evidence="1">
    <location>
        <begin position="1"/>
        <end position="20"/>
    </location>
</feature>
<gene>
    <name evidence="2" type="ORF">ACFODZ_07150</name>
</gene>
<feature type="chain" id="PRO_5045534097" description="DUF3261 domain-containing protein" evidence="1">
    <location>
        <begin position="21"/>
        <end position="192"/>
    </location>
</feature>
<evidence type="ECO:0008006" key="4">
    <source>
        <dbReference type="Google" id="ProtNLM"/>
    </source>
</evidence>
<keyword evidence="3" id="KW-1185">Reference proteome</keyword>
<dbReference type="Proteomes" id="UP001595533">
    <property type="component" value="Unassembled WGS sequence"/>
</dbReference>
<protein>
    <recommendedName>
        <fullName evidence="4">DUF3261 domain-containing protein</fullName>
    </recommendedName>
</protein>
<evidence type="ECO:0000256" key="1">
    <source>
        <dbReference type="SAM" id="SignalP"/>
    </source>
</evidence>
<accession>A0ABV7J7A2</accession>
<organism evidence="2 3">
    <name type="scientific">Marinicella sediminis</name>
    <dbReference type="NCBI Taxonomy" id="1792834"/>
    <lineage>
        <taxon>Bacteria</taxon>
        <taxon>Pseudomonadati</taxon>
        <taxon>Pseudomonadota</taxon>
        <taxon>Gammaproteobacteria</taxon>
        <taxon>Lysobacterales</taxon>
        <taxon>Marinicellaceae</taxon>
        <taxon>Marinicella</taxon>
    </lineage>
</organism>
<name>A0ABV7J7A2_9GAMM</name>
<comment type="caution">
    <text evidence="2">The sequence shown here is derived from an EMBL/GenBank/DDBJ whole genome shotgun (WGS) entry which is preliminary data.</text>
</comment>
<proteinExistence type="predicted"/>
<evidence type="ECO:0000313" key="2">
    <source>
        <dbReference type="EMBL" id="MFC3194013.1"/>
    </source>
</evidence>
<reference evidence="3" key="1">
    <citation type="journal article" date="2019" name="Int. J. Syst. Evol. Microbiol.">
        <title>The Global Catalogue of Microorganisms (GCM) 10K type strain sequencing project: providing services to taxonomists for standard genome sequencing and annotation.</title>
        <authorList>
            <consortium name="The Broad Institute Genomics Platform"/>
            <consortium name="The Broad Institute Genome Sequencing Center for Infectious Disease"/>
            <person name="Wu L."/>
            <person name="Ma J."/>
        </authorList>
    </citation>
    <scope>NUCLEOTIDE SEQUENCE [LARGE SCALE GENOMIC DNA]</scope>
    <source>
        <strain evidence="3">KCTC 42953</strain>
    </source>
</reference>
<dbReference type="RefSeq" id="WP_077412117.1">
    <property type="nucleotide sequence ID" value="NZ_JBHRTS010000003.1"/>
</dbReference>
<keyword evidence="1" id="KW-0732">Signal</keyword>